<dbReference type="EMBL" id="KN822960">
    <property type="protein sequence ID" value="KIO31757.1"/>
    <property type="molecule type" value="Genomic_DNA"/>
</dbReference>
<dbReference type="InterPro" id="IPR020069">
    <property type="entry name" value="Ribosomal_bL9_C"/>
</dbReference>
<evidence type="ECO:0000256" key="3">
    <source>
        <dbReference type="ARBA" id="ARBA00022884"/>
    </source>
</evidence>
<dbReference type="Gene3D" id="3.40.5.10">
    <property type="entry name" value="Ribosomal protein L9, N-terminal domain"/>
    <property type="match status" value="1"/>
</dbReference>
<evidence type="ECO:0000313" key="9">
    <source>
        <dbReference type="EMBL" id="KIO31757.1"/>
    </source>
</evidence>
<dbReference type="SUPFAM" id="SSF55653">
    <property type="entry name" value="Ribosomal protein L9 C-domain"/>
    <property type="match status" value="1"/>
</dbReference>
<keyword evidence="2" id="KW-0699">rRNA-binding</keyword>
<dbReference type="GO" id="GO:0005840">
    <property type="term" value="C:ribosome"/>
    <property type="evidence" value="ECO:0007669"/>
    <property type="project" value="UniProtKB-KW"/>
</dbReference>
<dbReference type="OrthoDB" id="5555409at2759"/>
<dbReference type="Pfam" id="PF03948">
    <property type="entry name" value="Ribosomal_L9_C"/>
    <property type="match status" value="1"/>
</dbReference>
<keyword evidence="3" id="KW-0694">RNA-binding</keyword>
<dbReference type="STRING" id="1051891.A0A0C3MDA6"/>
<keyword evidence="5" id="KW-0687">Ribonucleoprotein</keyword>
<dbReference type="InterPro" id="IPR036935">
    <property type="entry name" value="Ribosomal_bL9_N_sf"/>
</dbReference>
<accession>A0A0C3MDA6</accession>
<dbReference type="Gene3D" id="3.10.430.100">
    <property type="entry name" value="Ribosomal protein L9, C-terminal domain"/>
    <property type="match status" value="1"/>
</dbReference>
<comment type="similarity">
    <text evidence="1">Belongs to the bacterial ribosomal protein bL9 family.</text>
</comment>
<reference evidence="10" key="2">
    <citation type="submission" date="2015-01" db="EMBL/GenBank/DDBJ databases">
        <title>Evolutionary Origins and Diversification of the Mycorrhizal Mutualists.</title>
        <authorList>
            <consortium name="DOE Joint Genome Institute"/>
            <consortium name="Mycorrhizal Genomics Consortium"/>
            <person name="Kohler A."/>
            <person name="Kuo A."/>
            <person name="Nagy L.G."/>
            <person name="Floudas D."/>
            <person name="Copeland A."/>
            <person name="Barry K.W."/>
            <person name="Cichocki N."/>
            <person name="Veneault-Fourrey C."/>
            <person name="LaButti K."/>
            <person name="Lindquist E.A."/>
            <person name="Lipzen A."/>
            <person name="Lundell T."/>
            <person name="Morin E."/>
            <person name="Murat C."/>
            <person name="Riley R."/>
            <person name="Ohm R."/>
            <person name="Sun H."/>
            <person name="Tunlid A."/>
            <person name="Henrissat B."/>
            <person name="Grigoriev I.V."/>
            <person name="Hibbett D.S."/>
            <person name="Martin F."/>
        </authorList>
    </citation>
    <scope>NUCLEOTIDE SEQUENCE [LARGE SCALE GENOMIC DNA]</scope>
    <source>
        <strain evidence="10">MUT 4182</strain>
    </source>
</reference>
<dbReference type="Proteomes" id="UP000054248">
    <property type="component" value="Unassembled WGS sequence"/>
</dbReference>
<dbReference type="PANTHER" id="PTHR21368">
    <property type="entry name" value="50S RIBOSOMAL PROTEIN L9"/>
    <property type="match status" value="1"/>
</dbReference>
<reference evidence="9 10" key="1">
    <citation type="submission" date="2014-04" db="EMBL/GenBank/DDBJ databases">
        <authorList>
            <consortium name="DOE Joint Genome Institute"/>
            <person name="Kuo A."/>
            <person name="Girlanda M."/>
            <person name="Perotto S."/>
            <person name="Kohler A."/>
            <person name="Nagy L.G."/>
            <person name="Floudas D."/>
            <person name="Copeland A."/>
            <person name="Barry K.W."/>
            <person name="Cichocki N."/>
            <person name="Veneault-Fourrey C."/>
            <person name="LaButti K."/>
            <person name="Lindquist E.A."/>
            <person name="Lipzen A."/>
            <person name="Lundell T."/>
            <person name="Morin E."/>
            <person name="Murat C."/>
            <person name="Sun H."/>
            <person name="Tunlid A."/>
            <person name="Henrissat B."/>
            <person name="Grigoriev I.V."/>
            <person name="Hibbett D.S."/>
            <person name="Martin F."/>
            <person name="Nordberg H.P."/>
            <person name="Cantor M.N."/>
            <person name="Hua S.X."/>
        </authorList>
    </citation>
    <scope>NUCLEOTIDE SEQUENCE [LARGE SCALE GENOMIC DNA]</scope>
    <source>
        <strain evidence="9 10">MUT 4182</strain>
    </source>
</reference>
<evidence type="ECO:0000256" key="2">
    <source>
        <dbReference type="ARBA" id="ARBA00022730"/>
    </source>
</evidence>
<dbReference type="GO" id="GO:0003735">
    <property type="term" value="F:structural constituent of ribosome"/>
    <property type="evidence" value="ECO:0007669"/>
    <property type="project" value="InterPro"/>
</dbReference>
<keyword evidence="4" id="KW-0689">Ribosomal protein</keyword>
<keyword evidence="10" id="KW-1185">Reference proteome</keyword>
<gene>
    <name evidence="9" type="ORF">M407DRAFT_241679</name>
</gene>
<evidence type="ECO:0000256" key="6">
    <source>
        <dbReference type="ARBA" id="ARBA00035427"/>
    </source>
</evidence>
<dbReference type="InterPro" id="IPR009027">
    <property type="entry name" value="Ribosomal_bL9/RNase_H1_N"/>
</dbReference>
<dbReference type="InterPro" id="IPR000244">
    <property type="entry name" value="Ribosomal_bL9"/>
</dbReference>
<dbReference type="GO" id="GO:0006412">
    <property type="term" value="P:translation"/>
    <property type="evidence" value="ECO:0007669"/>
    <property type="project" value="InterPro"/>
</dbReference>
<dbReference type="HOGENOM" id="CLU_098386_0_0_1"/>
<sequence>MITRTTTLLRWQPLASGSRSATAVSRRSKSTHRTIQVQLTHDIEGLGQIGSVQSVNPGRMRNDLFPKGLARYVVKGAQLTMPLPRAAITSNAPTSSGSLEIDYGKIRSQISSLPTLAIPRRAVRGTSIFGSVTSTDLVQAFQVAHGLNLVAPHAVVTISGGKVKRLGEYTANVVMKDGEGVDIKFKVVAQE</sequence>
<dbReference type="AlphaFoldDB" id="A0A0C3MDA6"/>
<protein>
    <recommendedName>
        <fullName evidence="6">50S ribosomal protein L9, chloroplastic</fullName>
    </recommendedName>
</protein>
<evidence type="ECO:0000256" key="5">
    <source>
        <dbReference type="ARBA" id="ARBA00023274"/>
    </source>
</evidence>
<evidence type="ECO:0000256" key="4">
    <source>
        <dbReference type="ARBA" id="ARBA00022980"/>
    </source>
</evidence>
<dbReference type="SUPFAM" id="SSF55658">
    <property type="entry name" value="L9 N-domain-like"/>
    <property type="match status" value="1"/>
</dbReference>
<dbReference type="InterPro" id="IPR036791">
    <property type="entry name" value="Ribosomal_bL9_C_sf"/>
</dbReference>
<dbReference type="InterPro" id="IPR020070">
    <property type="entry name" value="Ribosomal_bL9_N"/>
</dbReference>
<name>A0A0C3MDA6_9AGAM</name>
<organism evidence="9 10">
    <name type="scientific">Tulasnella calospora MUT 4182</name>
    <dbReference type="NCBI Taxonomy" id="1051891"/>
    <lineage>
        <taxon>Eukaryota</taxon>
        <taxon>Fungi</taxon>
        <taxon>Dikarya</taxon>
        <taxon>Basidiomycota</taxon>
        <taxon>Agaricomycotina</taxon>
        <taxon>Agaricomycetes</taxon>
        <taxon>Cantharellales</taxon>
        <taxon>Tulasnellaceae</taxon>
        <taxon>Tulasnella</taxon>
    </lineage>
</organism>
<feature type="domain" description="Large ribosomal subunit protein bL9 C-terminal" evidence="8">
    <location>
        <begin position="107"/>
        <end position="189"/>
    </location>
</feature>
<dbReference type="GO" id="GO:0019843">
    <property type="term" value="F:rRNA binding"/>
    <property type="evidence" value="ECO:0007669"/>
    <property type="project" value="UniProtKB-KW"/>
</dbReference>
<evidence type="ECO:0000259" key="8">
    <source>
        <dbReference type="Pfam" id="PF03948"/>
    </source>
</evidence>
<proteinExistence type="inferred from homology"/>
<evidence type="ECO:0000256" key="1">
    <source>
        <dbReference type="ARBA" id="ARBA00010605"/>
    </source>
</evidence>
<feature type="domain" description="Ribosomal protein L9" evidence="7">
    <location>
        <begin position="35"/>
        <end position="76"/>
    </location>
</feature>
<evidence type="ECO:0000259" key="7">
    <source>
        <dbReference type="Pfam" id="PF01281"/>
    </source>
</evidence>
<dbReference type="Pfam" id="PF01281">
    <property type="entry name" value="Ribosomal_L9_N"/>
    <property type="match status" value="1"/>
</dbReference>
<evidence type="ECO:0000313" key="10">
    <source>
        <dbReference type="Proteomes" id="UP000054248"/>
    </source>
</evidence>
<dbReference type="GO" id="GO:1990904">
    <property type="term" value="C:ribonucleoprotein complex"/>
    <property type="evidence" value="ECO:0007669"/>
    <property type="project" value="UniProtKB-KW"/>
</dbReference>